<evidence type="ECO:0000313" key="2">
    <source>
        <dbReference type="Proteomes" id="UP001054837"/>
    </source>
</evidence>
<dbReference type="AlphaFoldDB" id="A0AAV4TN72"/>
<dbReference type="Proteomes" id="UP001054837">
    <property type="component" value="Unassembled WGS sequence"/>
</dbReference>
<accession>A0AAV4TN72</accession>
<proteinExistence type="predicted"/>
<reference evidence="1 2" key="1">
    <citation type="submission" date="2021-06" db="EMBL/GenBank/DDBJ databases">
        <title>Caerostris darwini draft genome.</title>
        <authorList>
            <person name="Kono N."/>
            <person name="Arakawa K."/>
        </authorList>
    </citation>
    <scope>NUCLEOTIDE SEQUENCE [LARGE SCALE GENOMIC DNA]</scope>
</reference>
<gene>
    <name evidence="1" type="ORF">CDAR_268241</name>
</gene>
<evidence type="ECO:0000313" key="1">
    <source>
        <dbReference type="EMBL" id="GIY47880.1"/>
    </source>
</evidence>
<sequence length="117" mass="13597">MIIYGLESLSIEYEEEDGGFDSQRNIALDAIVFNNNDEIAAYHSDSRKERAPFQKRDGKHSVLRGHCSFAALRDDISFGISYCSRNNNVNNKRKKTEKRFCSGLARNKREKERWQPH</sequence>
<dbReference type="EMBL" id="BPLQ01010026">
    <property type="protein sequence ID" value="GIY47880.1"/>
    <property type="molecule type" value="Genomic_DNA"/>
</dbReference>
<name>A0AAV4TN72_9ARAC</name>
<keyword evidence="2" id="KW-1185">Reference proteome</keyword>
<organism evidence="1 2">
    <name type="scientific">Caerostris darwini</name>
    <dbReference type="NCBI Taxonomy" id="1538125"/>
    <lineage>
        <taxon>Eukaryota</taxon>
        <taxon>Metazoa</taxon>
        <taxon>Ecdysozoa</taxon>
        <taxon>Arthropoda</taxon>
        <taxon>Chelicerata</taxon>
        <taxon>Arachnida</taxon>
        <taxon>Araneae</taxon>
        <taxon>Araneomorphae</taxon>
        <taxon>Entelegynae</taxon>
        <taxon>Araneoidea</taxon>
        <taxon>Araneidae</taxon>
        <taxon>Caerostris</taxon>
    </lineage>
</organism>
<protein>
    <submittedName>
        <fullName evidence="1">Uncharacterized protein</fullName>
    </submittedName>
</protein>
<comment type="caution">
    <text evidence="1">The sequence shown here is derived from an EMBL/GenBank/DDBJ whole genome shotgun (WGS) entry which is preliminary data.</text>
</comment>